<organism evidence="2 3">
    <name type="scientific">Hydrobacter penzbergensis</name>
    <dbReference type="NCBI Taxonomy" id="1235997"/>
    <lineage>
        <taxon>Bacteria</taxon>
        <taxon>Pseudomonadati</taxon>
        <taxon>Bacteroidota</taxon>
        <taxon>Chitinophagia</taxon>
        <taxon>Chitinophagales</taxon>
        <taxon>Chitinophagaceae</taxon>
        <taxon>Hydrobacter</taxon>
    </lineage>
</organism>
<dbReference type="GO" id="GO:0047343">
    <property type="term" value="F:glucose-1-phosphate cytidylyltransferase activity"/>
    <property type="evidence" value="ECO:0007669"/>
    <property type="project" value="InterPro"/>
</dbReference>
<dbReference type="Proteomes" id="UP000198711">
    <property type="component" value="Unassembled WGS sequence"/>
</dbReference>
<dbReference type="InterPro" id="IPR046981">
    <property type="entry name" value="G1P_cyt_trans"/>
</dbReference>
<gene>
    <name evidence="2" type="ORF">SAMN05444410_106142</name>
</gene>
<evidence type="ECO:0000313" key="3">
    <source>
        <dbReference type="Proteomes" id="UP000198711"/>
    </source>
</evidence>
<dbReference type="InterPro" id="IPR029044">
    <property type="entry name" value="Nucleotide-diphossugar_trans"/>
</dbReference>
<protein>
    <submittedName>
        <fullName evidence="2">Glucose-1-phosphate cytidylyltransferase</fullName>
    </submittedName>
</protein>
<dbReference type="InterPro" id="IPR013446">
    <property type="entry name" value="G1P_cyt_trans-like"/>
</dbReference>
<reference evidence="2 3" key="1">
    <citation type="submission" date="2016-10" db="EMBL/GenBank/DDBJ databases">
        <authorList>
            <person name="Varghese N."/>
            <person name="Submissions S."/>
        </authorList>
    </citation>
    <scope>NUCLEOTIDE SEQUENCE [LARGE SCALE GENOMIC DNA]</scope>
    <source>
        <strain evidence="2 3">DSM 25353</strain>
    </source>
</reference>
<sequence length="258" mass="29579">MKTIILAGGLGTRLSEETTLKPKPMVEVGNMPILWHILKIYSHHGYNDFAIALGYKGDVIKEFFLNYKLHKSDMLINLKSGNVTFQNDFSEDWNVGLHDTGPHSLTGGRLLRLKKLFKPGDTFMLTYGDGVADVNIKELVSFHKAHGKLATLTAVRPPARFGSIVMHNDGDIIEFKEKPQIGEGWINGGYFVFNYDVFNYLEDGDETILEKEPLENLCRDHQLVAYKHNNFWQCMDTIRDRDYLNNIWQSGNAPWKKW</sequence>
<dbReference type="SUPFAM" id="SSF53448">
    <property type="entry name" value="Nucleotide-diphospho-sugar transferases"/>
    <property type="match status" value="1"/>
</dbReference>
<keyword evidence="2" id="KW-0808">Transferase</keyword>
<comment type="caution">
    <text evidence="2">The sequence shown here is derived from an EMBL/GenBank/DDBJ whole genome shotgun (WGS) entry which is preliminary data.</text>
</comment>
<dbReference type="Gene3D" id="3.90.550.10">
    <property type="entry name" value="Spore Coat Polysaccharide Biosynthesis Protein SpsA, Chain A"/>
    <property type="match status" value="1"/>
</dbReference>
<dbReference type="NCBIfam" id="TIGR02623">
    <property type="entry name" value="G1P_cyt_trans"/>
    <property type="match status" value="1"/>
</dbReference>
<evidence type="ECO:0000313" key="2">
    <source>
        <dbReference type="EMBL" id="SDW85579.1"/>
    </source>
</evidence>
<keyword evidence="3" id="KW-1185">Reference proteome</keyword>
<accession>A0A8X8IF34</accession>
<dbReference type="CDD" id="cd02524">
    <property type="entry name" value="G1P_cytidylyltransferase"/>
    <property type="match status" value="1"/>
</dbReference>
<feature type="domain" description="Nucleotidyl transferase" evidence="1">
    <location>
        <begin position="2"/>
        <end position="232"/>
    </location>
</feature>
<proteinExistence type="predicted"/>
<keyword evidence="2" id="KW-0548">Nucleotidyltransferase</keyword>
<dbReference type="RefSeq" id="WP_092723605.1">
    <property type="nucleotide sequence ID" value="NZ_FNNO01000006.1"/>
</dbReference>
<dbReference type="PANTHER" id="PTHR47183">
    <property type="entry name" value="GLUCOSE-1-PHOSPHATE CYTIDYLYLTRANSFERASE-RELATED"/>
    <property type="match status" value="1"/>
</dbReference>
<dbReference type="PANTHER" id="PTHR47183:SF1">
    <property type="entry name" value="GLUCOSE-1-PHOSPHATE CYTIDYLYLTRANSFERASE"/>
    <property type="match status" value="1"/>
</dbReference>
<dbReference type="GO" id="GO:0009243">
    <property type="term" value="P:O antigen biosynthetic process"/>
    <property type="evidence" value="ECO:0007669"/>
    <property type="project" value="InterPro"/>
</dbReference>
<evidence type="ECO:0000259" key="1">
    <source>
        <dbReference type="Pfam" id="PF00483"/>
    </source>
</evidence>
<dbReference type="Pfam" id="PF00483">
    <property type="entry name" value="NTP_transferase"/>
    <property type="match status" value="1"/>
</dbReference>
<dbReference type="InterPro" id="IPR005835">
    <property type="entry name" value="NTP_transferase_dom"/>
</dbReference>
<dbReference type="AlphaFoldDB" id="A0A8X8IF34"/>
<dbReference type="EMBL" id="FNNO01000006">
    <property type="protein sequence ID" value="SDW85579.1"/>
    <property type="molecule type" value="Genomic_DNA"/>
</dbReference>
<name>A0A8X8IF34_9BACT</name>